<comment type="caution">
    <text evidence="3">The sequence shown here is derived from an EMBL/GenBank/DDBJ whole genome shotgun (WGS) entry which is preliminary data.</text>
</comment>
<evidence type="ECO:0000313" key="5">
    <source>
        <dbReference type="EMBL" id="PWI74666.1"/>
    </source>
</evidence>
<dbReference type="Proteomes" id="UP000078340">
    <property type="component" value="Unassembled WGS sequence"/>
</dbReference>
<organism evidence="3 6">
    <name type="scientific">Purpureocillium lilacinum</name>
    <name type="common">Paecilomyces lilacinus</name>
    <dbReference type="NCBI Taxonomy" id="33203"/>
    <lineage>
        <taxon>Eukaryota</taxon>
        <taxon>Fungi</taxon>
        <taxon>Dikarya</taxon>
        <taxon>Ascomycota</taxon>
        <taxon>Pezizomycotina</taxon>
        <taxon>Sordariomycetes</taxon>
        <taxon>Hypocreomycetidae</taxon>
        <taxon>Hypocreales</taxon>
        <taxon>Ophiocordycipitaceae</taxon>
        <taxon>Purpureocillium</taxon>
    </lineage>
</organism>
<evidence type="ECO:0000313" key="8">
    <source>
        <dbReference type="Proteomes" id="UP001287286"/>
    </source>
</evidence>
<proteinExistence type="inferred from homology"/>
<reference evidence="5 7" key="2">
    <citation type="journal article" date="2016" name="Front. Microbiol.">
        <title>Genome and transcriptome sequences reveal the specific parasitism of the nematophagous Purpureocillium lilacinum 36-1.</title>
        <authorList>
            <person name="Xie J."/>
            <person name="Li S."/>
            <person name="Mo C."/>
            <person name="Xiao X."/>
            <person name="Peng D."/>
            <person name="Wang G."/>
            <person name="Xiao Y."/>
        </authorList>
    </citation>
    <scope>NUCLEOTIDE SEQUENCE [LARGE SCALE GENOMIC DNA]</scope>
    <source>
        <strain evidence="5 7">36-1</strain>
    </source>
</reference>
<dbReference type="OrthoDB" id="4892971at2759"/>
<dbReference type="OMA" id="ESWEVTQ"/>
<dbReference type="GeneID" id="28887649"/>
<dbReference type="GO" id="GO:0016491">
    <property type="term" value="F:oxidoreductase activity"/>
    <property type="evidence" value="ECO:0007669"/>
    <property type="project" value="InterPro"/>
</dbReference>
<dbReference type="InterPro" id="IPR009799">
    <property type="entry name" value="EthD_dom"/>
</dbReference>
<keyword evidence="8" id="KW-1185">Reference proteome</keyword>
<dbReference type="SUPFAM" id="SSF54909">
    <property type="entry name" value="Dimeric alpha+beta barrel"/>
    <property type="match status" value="1"/>
</dbReference>
<dbReference type="InterPro" id="IPR011008">
    <property type="entry name" value="Dimeric_a/b-barrel"/>
</dbReference>
<dbReference type="NCBIfam" id="TIGR02118">
    <property type="entry name" value="EthD family reductase"/>
    <property type="match status" value="1"/>
</dbReference>
<dbReference type="PANTHER" id="PTHR40260:SF2">
    <property type="entry name" value="BLR8190 PROTEIN"/>
    <property type="match status" value="1"/>
</dbReference>
<evidence type="ECO:0000313" key="6">
    <source>
        <dbReference type="Proteomes" id="UP000078240"/>
    </source>
</evidence>
<dbReference type="EMBL" id="LSBH01000002">
    <property type="protein sequence ID" value="OAQ84575.1"/>
    <property type="molecule type" value="Genomic_DNA"/>
</dbReference>
<reference evidence="2 8" key="5">
    <citation type="journal article" date="2024" name="Microbiol. Resour. Announc.">
        <title>Genome annotations for the ascomycete fungi Trichoderma harzianum, Trichoderma aggressivum, and Purpureocillium lilacinum.</title>
        <authorList>
            <person name="Beijen E.P.W."/>
            <person name="Ohm R.A."/>
        </authorList>
    </citation>
    <scope>NUCLEOTIDE SEQUENCE [LARGE SCALE GENOMIC DNA]</scope>
    <source>
        <strain evidence="2 8">CBS 150709</strain>
    </source>
</reference>
<accession>A0A179H2U8</accession>
<comment type="similarity">
    <text evidence="1">Belongs to the tpcK family.</text>
</comment>
<evidence type="ECO:0008006" key="9">
    <source>
        <dbReference type="Google" id="ProtNLM"/>
    </source>
</evidence>
<evidence type="ECO:0000313" key="3">
    <source>
        <dbReference type="EMBL" id="OAQ84575.1"/>
    </source>
</evidence>
<evidence type="ECO:0000313" key="2">
    <source>
        <dbReference type="EMBL" id="KAK4092380.1"/>
    </source>
</evidence>
<dbReference type="Proteomes" id="UP001287286">
    <property type="component" value="Unassembled WGS sequence"/>
</dbReference>
<sequence length="113" mass="12805">MPNSATVSFMYPSGAFDMKYFTEKHMRLISDTWGSEGLESWEVTQFDSGLPYMVQAMLKFESESKWKAASSGPNGMKIWNDLPNFTTAQPEIFMGKCAASHRTTLKEKKIFGE</sequence>
<reference evidence="3 6" key="3">
    <citation type="submission" date="2016-01" db="EMBL/GenBank/DDBJ databases">
        <title>Biosynthesis of antibiotic leucinostatins and their inhibition on Phytophthora in bio-control Purpureocillium lilacinum.</title>
        <authorList>
            <person name="Wang G."/>
            <person name="Liu Z."/>
            <person name="Lin R."/>
            <person name="Li E."/>
            <person name="Mao Z."/>
            <person name="Ling J."/>
            <person name="Yin W."/>
            <person name="Xie B."/>
        </authorList>
    </citation>
    <scope>NUCLEOTIDE SEQUENCE [LARGE SCALE GENOMIC DNA]</scope>
    <source>
        <strain evidence="3">PLBJ-1</strain>
        <strain evidence="4">PLFJ-1</strain>
    </source>
</reference>
<dbReference type="Gene3D" id="3.30.70.100">
    <property type="match status" value="1"/>
</dbReference>
<evidence type="ECO:0000313" key="4">
    <source>
        <dbReference type="EMBL" id="OAQ89111.1"/>
    </source>
</evidence>
<name>A0A179H2U8_PURLI</name>
<evidence type="ECO:0000256" key="1">
    <source>
        <dbReference type="ARBA" id="ARBA00005986"/>
    </source>
</evidence>
<dbReference type="AlphaFoldDB" id="A0A179H2U8"/>
<dbReference type="PANTHER" id="PTHR40260">
    <property type="entry name" value="BLR8190 PROTEIN"/>
    <property type="match status" value="1"/>
</dbReference>
<dbReference type="RefSeq" id="XP_018177830.1">
    <property type="nucleotide sequence ID" value="XM_018322600.1"/>
</dbReference>
<evidence type="ECO:0000313" key="7">
    <source>
        <dbReference type="Proteomes" id="UP000245956"/>
    </source>
</evidence>
<reference evidence="2" key="4">
    <citation type="submission" date="2023-11" db="EMBL/GenBank/DDBJ databases">
        <authorList>
            <person name="Beijen E."/>
            <person name="Ohm R.A."/>
        </authorList>
    </citation>
    <scope>NUCLEOTIDE SEQUENCE</scope>
    <source>
        <strain evidence="2">CBS 150709</strain>
    </source>
</reference>
<dbReference type="EMBL" id="LCWV01000003">
    <property type="protein sequence ID" value="PWI74666.1"/>
    <property type="molecule type" value="Genomic_DNA"/>
</dbReference>
<gene>
    <name evidence="5" type="ORF">PCL_07980</name>
    <name evidence="2" type="ORF">Purlil1_3001</name>
    <name evidence="3" type="ORF">VFPBJ_03343</name>
    <name evidence="4" type="ORF">VFPFJ_05520</name>
</gene>
<dbReference type="EMBL" id="JAWRVI010000008">
    <property type="protein sequence ID" value="KAK4092380.1"/>
    <property type="molecule type" value="Genomic_DNA"/>
</dbReference>
<dbReference type="Proteomes" id="UP000245956">
    <property type="component" value="Unassembled WGS sequence"/>
</dbReference>
<protein>
    <recommendedName>
        <fullName evidence="9">Ethyl tert-butyl ether degradation EthD</fullName>
    </recommendedName>
</protein>
<dbReference type="EMBL" id="LSBI01000005">
    <property type="protein sequence ID" value="OAQ89111.1"/>
    <property type="molecule type" value="Genomic_DNA"/>
</dbReference>
<dbReference type="Proteomes" id="UP000078240">
    <property type="component" value="Unassembled WGS sequence"/>
</dbReference>
<reference evidence="5" key="1">
    <citation type="submission" date="2015-05" db="EMBL/GenBank/DDBJ databases">
        <authorList>
            <person name="Wang D.B."/>
            <person name="Wang M."/>
        </authorList>
    </citation>
    <scope>NUCLEOTIDE SEQUENCE</scope>
    <source>
        <strain evidence="5">36-1</strain>
    </source>
</reference>
<dbReference type="KEGG" id="plj:28887649"/>